<proteinExistence type="predicted"/>
<dbReference type="Proteomes" id="UP000230233">
    <property type="component" value="Unassembled WGS sequence"/>
</dbReference>
<evidence type="ECO:0000313" key="2">
    <source>
        <dbReference type="EMBL" id="PIC14300.1"/>
    </source>
</evidence>
<protein>
    <submittedName>
        <fullName evidence="2">Uncharacterized protein</fullName>
    </submittedName>
</protein>
<evidence type="ECO:0000313" key="3">
    <source>
        <dbReference type="Proteomes" id="UP000230233"/>
    </source>
</evidence>
<feature type="compositionally biased region" description="Basic and acidic residues" evidence="1">
    <location>
        <begin position="110"/>
        <end position="125"/>
    </location>
</feature>
<dbReference type="OrthoDB" id="10474636at2759"/>
<sequence>MHAPSIQYFAVSNDVSYNVSSSRLPIPEKMEVMGPENQTPIANEVRLFGYGVFGSTDSNSESSNFFDGSGDDTVFWNPMPTIRKFGLELLETFPLDLESVPISPPSDADLPEKDRQEEDHHEEAPWKSSAKSKPVPIPNKPRPEWPNTRGLPVAAAQLGLEVVAVYTDEAKKIDDGGSTEASGSGSGGKQVKFDPDMSPIGEAYRYTLLKQWHH</sequence>
<evidence type="ECO:0000256" key="1">
    <source>
        <dbReference type="SAM" id="MobiDB-lite"/>
    </source>
</evidence>
<comment type="caution">
    <text evidence="2">The sequence shown here is derived from an EMBL/GenBank/DDBJ whole genome shotgun (WGS) entry which is preliminary data.</text>
</comment>
<gene>
    <name evidence="2" type="ORF">B9Z55_027251</name>
</gene>
<organism evidence="2 3">
    <name type="scientific">Caenorhabditis nigoni</name>
    <dbReference type="NCBI Taxonomy" id="1611254"/>
    <lineage>
        <taxon>Eukaryota</taxon>
        <taxon>Metazoa</taxon>
        <taxon>Ecdysozoa</taxon>
        <taxon>Nematoda</taxon>
        <taxon>Chromadorea</taxon>
        <taxon>Rhabditida</taxon>
        <taxon>Rhabditina</taxon>
        <taxon>Rhabditomorpha</taxon>
        <taxon>Rhabditoidea</taxon>
        <taxon>Rhabditidae</taxon>
        <taxon>Peloderinae</taxon>
        <taxon>Caenorhabditis</taxon>
    </lineage>
</organism>
<reference evidence="3" key="1">
    <citation type="submission" date="2017-10" db="EMBL/GenBank/DDBJ databases">
        <title>Rapid genome shrinkage in a self-fertile nematode reveals novel sperm competition proteins.</title>
        <authorList>
            <person name="Yin D."/>
            <person name="Schwarz E.M."/>
            <person name="Thomas C.G."/>
            <person name="Felde R.L."/>
            <person name="Korf I.F."/>
            <person name="Cutter A.D."/>
            <person name="Schartner C.M."/>
            <person name="Ralston E.J."/>
            <person name="Meyer B.J."/>
            <person name="Haag E.S."/>
        </authorList>
    </citation>
    <scope>NUCLEOTIDE SEQUENCE [LARGE SCALE GENOMIC DNA]</scope>
    <source>
        <strain evidence="3">JU1422</strain>
    </source>
</reference>
<dbReference type="AlphaFoldDB" id="A0A2G5SGX4"/>
<accession>A0A2G5SGX4</accession>
<keyword evidence="3" id="KW-1185">Reference proteome</keyword>
<feature type="region of interest" description="Disordered" evidence="1">
    <location>
        <begin position="173"/>
        <end position="198"/>
    </location>
</feature>
<dbReference type="EMBL" id="PDUG01000008">
    <property type="protein sequence ID" value="PIC14300.1"/>
    <property type="molecule type" value="Genomic_DNA"/>
</dbReference>
<name>A0A2G5SGX4_9PELO</name>
<feature type="region of interest" description="Disordered" evidence="1">
    <location>
        <begin position="98"/>
        <end position="149"/>
    </location>
</feature>